<keyword evidence="3" id="KW-1185">Reference proteome</keyword>
<sequence length="91" mass="9994">MREYNREARRTATQAQVAWNKGLTGEPEARETRPVGRDCVTPGCGQLAELPQPAAHMVRVEEPGSREPARWYCAQGCAGYGQALAEIRAIP</sequence>
<feature type="compositionally biased region" description="Basic and acidic residues" evidence="1">
    <location>
        <begin position="1"/>
        <end position="10"/>
    </location>
</feature>
<evidence type="ECO:0000313" key="3">
    <source>
        <dbReference type="Proteomes" id="UP000305921"/>
    </source>
</evidence>
<evidence type="ECO:0000256" key="1">
    <source>
        <dbReference type="SAM" id="MobiDB-lite"/>
    </source>
</evidence>
<organism evidence="2 3">
    <name type="scientific">Streptomyces marianii</name>
    <dbReference type="NCBI Taxonomy" id="1817406"/>
    <lineage>
        <taxon>Bacteria</taxon>
        <taxon>Bacillati</taxon>
        <taxon>Actinomycetota</taxon>
        <taxon>Actinomycetes</taxon>
        <taxon>Kitasatosporales</taxon>
        <taxon>Streptomycetaceae</taxon>
        <taxon>Streptomyces</taxon>
    </lineage>
</organism>
<name>A0A5R9EDU7_9ACTN</name>
<evidence type="ECO:0000313" key="2">
    <source>
        <dbReference type="EMBL" id="TLQ48451.1"/>
    </source>
</evidence>
<reference evidence="2 3" key="1">
    <citation type="submission" date="2019-05" db="EMBL/GenBank/DDBJ databases">
        <title>Streptomyces marianii sp. nov., a novel marine actinomycete from southern coast of India.</title>
        <authorList>
            <person name="Iniyan A.M."/>
            <person name="Wink J."/>
            <person name="Ramprasad E."/>
            <person name="Ramana C.V."/>
            <person name="Bunk B."/>
            <person name="Sproer C."/>
            <person name="Joseph F.-J.R.S."/>
            <person name="Vincent S.G.P."/>
        </authorList>
    </citation>
    <scope>NUCLEOTIDE SEQUENCE [LARGE SCALE GENOMIC DNA]</scope>
    <source>
        <strain evidence="2 3">ICN19</strain>
    </source>
</reference>
<protein>
    <submittedName>
        <fullName evidence="2">Uncharacterized protein</fullName>
    </submittedName>
</protein>
<comment type="caution">
    <text evidence="2">The sequence shown here is derived from an EMBL/GenBank/DDBJ whole genome shotgun (WGS) entry which is preliminary data.</text>
</comment>
<dbReference type="AlphaFoldDB" id="A0A5R9EDU7"/>
<dbReference type="OrthoDB" id="4310757at2"/>
<accession>A0A5R9EDU7</accession>
<dbReference type="Proteomes" id="UP000305921">
    <property type="component" value="Unassembled WGS sequence"/>
</dbReference>
<feature type="compositionally biased region" description="Basic and acidic residues" evidence="1">
    <location>
        <begin position="27"/>
        <end position="36"/>
    </location>
</feature>
<dbReference type="EMBL" id="VAWE01000001">
    <property type="protein sequence ID" value="TLQ48451.1"/>
    <property type="molecule type" value="Genomic_DNA"/>
</dbReference>
<proteinExistence type="predicted"/>
<gene>
    <name evidence="2" type="ORF">FEF34_24830</name>
</gene>
<feature type="region of interest" description="Disordered" evidence="1">
    <location>
        <begin position="1"/>
        <end position="36"/>
    </location>
</feature>